<dbReference type="PANTHER" id="PTHR47926:SF452">
    <property type="entry name" value="PENTATRICOPEPTIDE REPEAT-CONTAINING PROTEIN"/>
    <property type="match status" value="1"/>
</dbReference>
<dbReference type="InterPro" id="IPR046848">
    <property type="entry name" value="E_motif"/>
</dbReference>
<dbReference type="InterPro" id="IPR046960">
    <property type="entry name" value="PPR_At4g14850-like_plant"/>
</dbReference>
<gene>
    <name evidence="3" type="ORF">CRG98_009893</name>
</gene>
<dbReference type="Pfam" id="PF20431">
    <property type="entry name" value="E_motif"/>
    <property type="match status" value="1"/>
</dbReference>
<accession>A0A2I0KMM5</accession>
<evidence type="ECO:0000313" key="4">
    <source>
        <dbReference type="Proteomes" id="UP000233551"/>
    </source>
</evidence>
<comment type="caution">
    <text evidence="3">The sequence shown here is derived from an EMBL/GenBank/DDBJ whole genome shotgun (WGS) entry which is preliminary data.</text>
</comment>
<organism evidence="3 4">
    <name type="scientific">Punica granatum</name>
    <name type="common">Pomegranate</name>
    <dbReference type="NCBI Taxonomy" id="22663"/>
    <lineage>
        <taxon>Eukaryota</taxon>
        <taxon>Viridiplantae</taxon>
        <taxon>Streptophyta</taxon>
        <taxon>Embryophyta</taxon>
        <taxon>Tracheophyta</taxon>
        <taxon>Spermatophyta</taxon>
        <taxon>Magnoliopsida</taxon>
        <taxon>eudicotyledons</taxon>
        <taxon>Gunneridae</taxon>
        <taxon>Pentapetalae</taxon>
        <taxon>rosids</taxon>
        <taxon>malvids</taxon>
        <taxon>Myrtales</taxon>
        <taxon>Lythraceae</taxon>
        <taxon>Punica</taxon>
    </lineage>
</organism>
<sequence length="738" mass="82435">MRSVCSSAAERQKQSMNSASLLSRGSVSHFNSALKSCAESEDWRRALVLFRELLQCGVKSNDLTFSLLLKSCASELLSSCSSRSSMQEVNQVHPHLLKSGVDRFVYVSTALLDLYMKLRCRTWARRVFDDMPMRDVISWNALICGYSRSGYDYEAMELFVRMLREGFAPRPTTLVSLLPSCARLELASQGRSVHCLGIKNGLDLDPHVRNVLISMYGKCGELYSARLLFEGMDEKSIVSWNTMISSYGQHSFYGEALLTFKRMLEQGIDINSVTIVSLLSAHADVESAHCYALKAGFLSDGPVVTSLICAYVKLSDMISAKTLYESLPEKNLVSSTAIISGYANKGKVDDVVKIFVEMQKLDMKLDAVALLSILHGVANVSTEIGLGLAFHCYGLKLGLCPDCLVTNGLITMYSKFNDLESAYLLFYEMREKPLVSWNSILSGCIQCGASDDAIKLFHQMRIHGQNPDSVTIASLLSGCSQLTNLELGREIHCYTLRNYLHLEEFVETALIDMYIKCGRIQEAERIFQAIESCCLATWNTMISGFGLYGFERKALLCYSEMRELGLQPDKITFLGVLAACTHGGLVDEGRRYYVIMTKELGMVPTLQHYACMVGLLGRAGLFEEAMDFIKNMSLEPDSAVWGALLNACWIHQDLKLGESLAKKLLFLDQESGGFYVLMSNLYADKGRWDDVARIREMMRDIGGDGCYGASQIQRPEAAEYPVVDIYLSYKLWTEWKGI</sequence>
<dbReference type="Pfam" id="PF13041">
    <property type="entry name" value="PPR_2"/>
    <property type="match status" value="2"/>
</dbReference>
<protein>
    <recommendedName>
        <fullName evidence="5">Pentatricopeptide repeat-containing protein At2g04860</fullName>
    </recommendedName>
</protein>
<reference evidence="3 4" key="1">
    <citation type="submission" date="2017-11" db="EMBL/GenBank/DDBJ databases">
        <title>De-novo sequencing of pomegranate (Punica granatum L.) genome.</title>
        <authorList>
            <person name="Akparov Z."/>
            <person name="Amiraslanov A."/>
            <person name="Hajiyeva S."/>
            <person name="Abbasov M."/>
            <person name="Kaur K."/>
            <person name="Hamwieh A."/>
            <person name="Solovyev V."/>
            <person name="Salamov A."/>
            <person name="Braich B."/>
            <person name="Kosarev P."/>
            <person name="Mahmoud A."/>
            <person name="Hajiyev E."/>
            <person name="Babayeva S."/>
            <person name="Izzatullayeva V."/>
            <person name="Mammadov A."/>
            <person name="Mammadov A."/>
            <person name="Sharifova S."/>
            <person name="Ojaghi J."/>
            <person name="Eynullazada K."/>
            <person name="Bayramov B."/>
            <person name="Abdulazimova A."/>
            <person name="Shahmuradov I."/>
        </authorList>
    </citation>
    <scope>NUCLEOTIDE SEQUENCE [LARGE SCALE GENOMIC DNA]</scope>
    <source>
        <strain evidence="4">cv. AG2017</strain>
        <tissue evidence="3">Leaf</tissue>
    </source>
</reference>
<feature type="repeat" description="PPR" evidence="2">
    <location>
        <begin position="331"/>
        <end position="365"/>
    </location>
</feature>
<evidence type="ECO:0000313" key="3">
    <source>
        <dbReference type="EMBL" id="PKI69737.1"/>
    </source>
</evidence>
<dbReference type="GO" id="GO:0009451">
    <property type="term" value="P:RNA modification"/>
    <property type="evidence" value="ECO:0007669"/>
    <property type="project" value="InterPro"/>
</dbReference>
<dbReference type="FunFam" id="1.25.40.10:FF:000090">
    <property type="entry name" value="Pentatricopeptide repeat-containing protein, chloroplastic"/>
    <property type="match status" value="1"/>
</dbReference>
<proteinExistence type="predicted"/>
<dbReference type="PANTHER" id="PTHR47926">
    <property type="entry name" value="PENTATRICOPEPTIDE REPEAT-CONTAINING PROTEIN"/>
    <property type="match status" value="1"/>
</dbReference>
<feature type="repeat" description="PPR" evidence="2">
    <location>
        <begin position="26"/>
        <end position="60"/>
    </location>
</feature>
<dbReference type="STRING" id="22663.A0A2I0KMM5"/>
<dbReference type="InterPro" id="IPR011990">
    <property type="entry name" value="TPR-like_helical_dom_sf"/>
</dbReference>
<keyword evidence="1" id="KW-0677">Repeat</keyword>
<dbReference type="FunFam" id="1.25.40.10:FF:000344">
    <property type="entry name" value="Pentatricopeptide repeat-containing protein"/>
    <property type="match status" value="1"/>
</dbReference>
<dbReference type="Gene3D" id="1.25.40.10">
    <property type="entry name" value="Tetratricopeptide repeat domain"/>
    <property type="match status" value="5"/>
</dbReference>
<dbReference type="FunFam" id="1.25.40.10:FF:000364">
    <property type="entry name" value="Pentatricopeptide repeat (PPR-like) superfamily protein"/>
    <property type="match status" value="1"/>
</dbReference>
<dbReference type="FunFam" id="1.25.40.10:FF:000351">
    <property type="entry name" value="Pentatricopeptide repeat-containing protein"/>
    <property type="match status" value="1"/>
</dbReference>
<dbReference type="NCBIfam" id="TIGR00756">
    <property type="entry name" value="PPR"/>
    <property type="match status" value="5"/>
</dbReference>
<evidence type="ECO:0000256" key="2">
    <source>
        <dbReference type="PROSITE-ProRule" id="PRU00708"/>
    </source>
</evidence>
<dbReference type="FunFam" id="1.25.40.10:FF:000073">
    <property type="entry name" value="Pentatricopeptide repeat-containing protein chloroplastic"/>
    <property type="match status" value="1"/>
</dbReference>
<evidence type="ECO:0000256" key="1">
    <source>
        <dbReference type="ARBA" id="ARBA00022737"/>
    </source>
</evidence>
<keyword evidence="4" id="KW-1185">Reference proteome</keyword>
<dbReference type="InterPro" id="IPR002885">
    <property type="entry name" value="PPR_rpt"/>
</dbReference>
<dbReference type="PROSITE" id="PS51375">
    <property type="entry name" value="PPR"/>
    <property type="match status" value="6"/>
</dbReference>
<dbReference type="GO" id="GO:0003729">
    <property type="term" value="F:mRNA binding"/>
    <property type="evidence" value="ECO:0007669"/>
    <property type="project" value="UniProtKB-ARBA"/>
</dbReference>
<feature type="repeat" description="PPR" evidence="2">
    <location>
        <begin position="236"/>
        <end position="270"/>
    </location>
</feature>
<feature type="repeat" description="PPR" evidence="2">
    <location>
        <begin position="433"/>
        <end position="467"/>
    </location>
</feature>
<feature type="repeat" description="PPR" evidence="2">
    <location>
        <begin position="534"/>
        <end position="568"/>
    </location>
</feature>
<dbReference type="Pfam" id="PF01535">
    <property type="entry name" value="PPR"/>
    <property type="match status" value="8"/>
</dbReference>
<name>A0A2I0KMM5_PUNGR</name>
<dbReference type="AlphaFoldDB" id="A0A2I0KMM5"/>
<dbReference type="EMBL" id="PGOL01000483">
    <property type="protein sequence ID" value="PKI69737.1"/>
    <property type="molecule type" value="Genomic_DNA"/>
</dbReference>
<evidence type="ECO:0008006" key="5">
    <source>
        <dbReference type="Google" id="ProtNLM"/>
    </source>
</evidence>
<dbReference type="Proteomes" id="UP000233551">
    <property type="component" value="Unassembled WGS sequence"/>
</dbReference>
<feature type="repeat" description="PPR" evidence="2">
    <location>
        <begin position="135"/>
        <end position="169"/>
    </location>
</feature>